<dbReference type="InterPro" id="IPR047153">
    <property type="entry name" value="TRIM45/56/19-like"/>
</dbReference>
<dbReference type="SUPFAM" id="SSF57845">
    <property type="entry name" value="B-box zinc-binding domain"/>
    <property type="match status" value="1"/>
</dbReference>
<gene>
    <name evidence="3" type="ORF">DPMN_037899</name>
</gene>
<dbReference type="InterPro" id="IPR000315">
    <property type="entry name" value="Znf_B-box"/>
</dbReference>
<evidence type="ECO:0000313" key="4">
    <source>
        <dbReference type="Proteomes" id="UP000828390"/>
    </source>
</evidence>
<name>A0A9D4RPM8_DREPO</name>
<proteinExistence type="predicted"/>
<sequence length="133" mass="14935">MAAYVNSLLNKGSDTVQDYCCTACEERNIIIDAVSYCKRCAKYFCDKCNTPHKTLYEHHSVLGRGDLDKWPVAKVTVDIVEKCLEHPEEKIKLFCYGHGQICCNTCVSLNHRTCGEVKLITDSGTIPKSKKLS</sequence>
<dbReference type="Proteomes" id="UP000828390">
    <property type="component" value="Unassembled WGS sequence"/>
</dbReference>
<accession>A0A9D4RPM8</accession>
<comment type="caution">
    <text evidence="3">The sequence shown here is derived from an EMBL/GenBank/DDBJ whole genome shotgun (WGS) entry which is preliminary data.</text>
</comment>
<dbReference type="AlphaFoldDB" id="A0A9D4RPM8"/>
<dbReference type="PANTHER" id="PTHR25462">
    <property type="entry name" value="BONUS, ISOFORM C-RELATED"/>
    <property type="match status" value="1"/>
</dbReference>
<organism evidence="3 4">
    <name type="scientific">Dreissena polymorpha</name>
    <name type="common">Zebra mussel</name>
    <name type="synonym">Mytilus polymorpha</name>
    <dbReference type="NCBI Taxonomy" id="45954"/>
    <lineage>
        <taxon>Eukaryota</taxon>
        <taxon>Metazoa</taxon>
        <taxon>Spiralia</taxon>
        <taxon>Lophotrochozoa</taxon>
        <taxon>Mollusca</taxon>
        <taxon>Bivalvia</taxon>
        <taxon>Autobranchia</taxon>
        <taxon>Heteroconchia</taxon>
        <taxon>Euheterodonta</taxon>
        <taxon>Imparidentia</taxon>
        <taxon>Neoheterodontei</taxon>
        <taxon>Myida</taxon>
        <taxon>Dreissenoidea</taxon>
        <taxon>Dreissenidae</taxon>
        <taxon>Dreissena</taxon>
    </lineage>
</organism>
<evidence type="ECO:0000313" key="3">
    <source>
        <dbReference type="EMBL" id="KAH3874648.1"/>
    </source>
</evidence>
<keyword evidence="1" id="KW-0479">Metal-binding</keyword>
<reference evidence="3" key="1">
    <citation type="journal article" date="2019" name="bioRxiv">
        <title>The Genome of the Zebra Mussel, Dreissena polymorpha: A Resource for Invasive Species Research.</title>
        <authorList>
            <person name="McCartney M.A."/>
            <person name="Auch B."/>
            <person name="Kono T."/>
            <person name="Mallez S."/>
            <person name="Zhang Y."/>
            <person name="Obille A."/>
            <person name="Becker A."/>
            <person name="Abrahante J.E."/>
            <person name="Garbe J."/>
            <person name="Badalamenti J.P."/>
            <person name="Herman A."/>
            <person name="Mangelson H."/>
            <person name="Liachko I."/>
            <person name="Sullivan S."/>
            <person name="Sone E.D."/>
            <person name="Koren S."/>
            <person name="Silverstein K.A.T."/>
            <person name="Beckman K.B."/>
            <person name="Gohl D.M."/>
        </authorList>
    </citation>
    <scope>NUCLEOTIDE SEQUENCE</scope>
    <source>
        <strain evidence="3">Duluth1</strain>
        <tissue evidence="3">Whole animal</tissue>
    </source>
</reference>
<evidence type="ECO:0000256" key="1">
    <source>
        <dbReference type="PROSITE-ProRule" id="PRU00024"/>
    </source>
</evidence>
<evidence type="ECO:0000259" key="2">
    <source>
        <dbReference type="PROSITE" id="PS50119"/>
    </source>
</evidence>
<dbReference type="Gene3D" id="3.30.160.60">
    <property type="entry name" value="Classic Zinc Finger"/>
    <property type="match status" value="1"/>
</dbReference>
<dbReference type="PROSITE" id="PS50119">
    <property type="entry name" value="ZF_BBOX"/>
    <property type="match status" value="1"/>
</dbReference>
<dbReference type="GO" id="GO:0008270">
    <property type="term" value="F:zinc ion binding"/>
    <property type="evidence" value="ECO:0007669"/>
    <property type="project" value="UniProtKB-KW"/>
</dbReference>
<dbReference type="CDD" id="cd19756">
    <property type="entry name" value="Bbox2"/>
    <property type="match status" value="1"/>
</dbReference>
<keyword evidence="1" id="KW-0862">Zinc</keyword>
<dbReference type="Pfam" id="PF00643">
    <property type="entry name" value="zf-B_box"/>
    <property type="match status" value="1"/>
</dbReference>
<keyword evidence="4" id="KW-1185">Reference proteome</keyword>
<dbReference type="PANTHER" id="PTHR25462:SF296">
    <property type="entry name" value="MEIOTIC P26, ISOFORM F"/>
    <property type="match status" value="1"/>
</dbReference>
<feature type="domain" description="B box-type" evidence="2">
    <location>
        <begin position="78"/>
        <end position="113"/>
    </location>
</feature>
<keyword evidence="1" id="KW-0863">Zinc-finger</keyword>
<protein>
    <recommendedName>
        <fullName evidence="2">B box-type domain-containing protein</fullName>
    </recommendedName>
</protein>
<reference evidence="3" key="2">
    <citation type="submission" date="2020-11" db="EMBL/GenBank/DDBJ databases">
        <authorList>
            <person name="McCartney M.A."/>
            <person name="Auch B."/>
            <person name="Kono T."/>
            <person name="Mallez S."/>
            <person name="Becker A."/>
            <person name="Gohl D.M."/>
            <person name="Silverstein K.A.T."/>
            <person name="Koren S."/>
            <person name="Bechman K.B."/>
            <person name="Herman A."/>
            <person name="Abrahante J.E."/>
            <person name="Garbe J."/>
        </authorList>
    </citation>
    <scope>NUCLEOTIDE SEQUENCE</scope>
    <source>
        <strain evidence="3">Duluth1</strain>
        <tissue evidence="3">Whole animal</tissue>
    </source>
</reference>
<dbReference type="EMBL" id="JAIWYP010000002">
    <property type="protein sequence ID" value="KAH3874648.1"/>
    <property type="molecule type" value="Genomic_DNA"/>
</dbReference>